<dbReference type="InterPro" id="IPR016721">
    <property type="entry name" value="Bet3"/>
</dbReference>
<dbReference type="CDD" id="cd14942">
    <property type="entry name" value="TRAPPC3_bet3"/>
    <property type="match status" value="1"/>
</dbReference>
<keyword evidence="6 8" id="KW-0931">ER-Golgi transport</keyword>
<dbReference type="PIRSF" id="PIRSF018293">
    <property type="entry name" value="TRAPP_I_complex_Bet3"/>
    <property type="match status" value="1"/>
</dbReference>
<evidence type="ECO:0000256" key="3">
    <source>
        <dbReference type="ARBA" id="ARBA00006218"/>
    </source>
</evidence>
<dbReference type="FunFam" id="3.30.1380.20:FF:000013">
    <property type="entry name" value="Trafficking protein particle complex subunit"/>
    <property type="match status" value="1"/>
</dbReference>
<sequence>MSRQAVRSTDPKKVSSELFTLTYGSLVAQMLKDYESDEEVNKQLDRMGYNIGLRLIEDFLARTNVGRCYDFRDTAEKLQMAFKMYLGISPSITNWSPAGDEFSLILESNPLTEFVELPDSHVNLKYSNIIPGVIRGALEMVQTEVVACFVHDQLKGDSTSELRVKFVRRLEDAIPAGED</sequence>
<dbReference type="GO" id="GO:0030008">
    <property type="term" value="C:TRAPP complex"/>
    <property type="evidence" value="ECO:0007669"/>
    <property type="project" value="InterPro"/>
</dbReference>
<dbReference type="PANTHER" id="PTHR13048">
    <property type="entry name" value="TRAFFICKING PROTEIN PARTICLE COMPLEX SUBUNIT 3"/>
    <property type="match status" value="1"/>
</dbReference>
<proteinExistence type="inferred from homology"/>
<dbReference type="InterPro" id="IPR007194">
    <property type="entry name" value="TRAPP_component"/>
</dbReference>
<evidence type="ECO:0000256" key="4">
    <source>
        <dbReference type="ARBA" id="ARBA00022448"/>
    </source>
</evidence>
<comment type="similarity">
    <text evidence="3 8">Belongs to the TRAPP small subunits family. BET3 subfamily.</text>
</comment>
<dbReference type="EMBL" id="GFPF01012540">
    <property type="protein sequence ID" value="MAA23686.1"/>
    <property type="molecule type" value="Transcribed_RNA"/>
</dbReference>
<comment type="subunit">
    <text evidence="8">Homodimer.</text>
</comment>
<reference evidence="9" key="1">
    <citation type="journal article" date="2017" name="Parasit. Vectors">
        <title>Sialotranscriptomics of Rhipicephalus zambeziensis reveals intricate expression profiles of secretory proteins and suggests tight temporal transcriptional regulation during blood-feeding.</title>
        <authorList>
            <person name="de Castro M.H."/>
            <person name="de Klerk D."/>
            <person name="Pienaar R."/>
            <person name="Rees D.J.G."/>
            <person name="Mans B.J."/>
        </authorList>
    </citation>
    <scope>NUCLEOTIDE SEQUENCE</scope>
    <source>
        <tissue evidence="9">Salivary glands</tissue>
    </source>
</reference>
<dbReference type="GO" id="GO:0048193">
    <property type="term" value="P:Golgi vesicle transport"/>
    <property type="evidence" value="ECO:0007669"/>
    <property type="project" value="InterPro"/>
</dbReference>
<comment type="subcellular location">
    <subcellularLocation>
        <location evidence="2">Endoplasmic reticulum</location>
    </subcellularLocation>
    <subcellularLocation>
        <location evidence="1 8">Golgi apparatus</location>
        <location evidence="1 8">cis-Golgi network</location>
    </subcellularLocation>
</comment>
<evidence type="ECO:0000256" key="8">
    <source>
        <dbReference type="PIRNR" id="PIRNR018293"/>
    </source>
</evidence>
<keyword evidence="7 8" id="KW-0333">Golgi apparatus</keyword>
<evidence type="ECO:0000256" key="7">
    <source>
        <dbReference type="ARBA" id="ARBA00023034"/>
    </source>
</evidence>
<evidence type="ECO:0000256" key="1">
    <source>
        <dbReference type="ARBA" id="ARBA00004222"/>
    </source>
</evidence>
<dbReference type="SUPFAM" id="SSF111126">
    <property type="entry name" value="Ligand-binding domain in the NO signalling and Golgi transport"/>
    <property type="match status" value="1"/>
</dbReference>
<evidence type="ECO:0000256" key="6">
    <source>
        <dbReference type="ARBA" id="ARBA00022892"/>
    </source>
</evidence>
<evidence type="ECO:0000313" key="9">
    <source>
        <dbReference type="EMBL" id="MAA23686.1"/>
    </source>
</evidence>
<dbReference type="AlphaFoldDB" id="A0A224Z1E7"/>
<protein>
    <recommendedName>
        <fullName evidence="8">Trafficking protein particle complex subunit</fullName>
    </recommendedName>
</protein>
<evidence type="ECO:0000256" key="5">
    <source>
        <dbReference type="ARBA" id="ARBA00022824"/>
    </source>
</evidence>
<dbReference type="Pfam" id="PF04051">
    <property type="entry name" value="TRAPP"/>
    <property type="match status" value="1"/>
</dbReference>
<dbReference type="GO" id="GO:0005783">
    <property type="term" value="C:endoplasmic reticulum"/>
    <property type="evidence" value="ECO:0007669"/>
    <property type="project" value="UniProtKB-SubCell"/>
</dbReference>
<comment type="function">
    <text evidence="8">May play a role in vesicular transport from endoplasmic reticulum to Golgi.</text>
</comment>
<dbReference type="InterPro" id="IPR024096">
    <property type="entry name" value="NO_sig/Golgi_transp_ligand-bd"/>
</dbReference>
<accession>A0A224Z1E7</accession>
<dbReference type="Gene3D" id="3.30.1380.20">
    <property type="entry name" value="Trafficking protein particle complex subunit 3"/>
    <property type="match status" value="1"/>
</dbReference>
<keyword evidence="5" id="KW-0256">Endoplasmic reticulum</keyword>
<organism evidence="9">
    <name type="scientific">Rhipicephalus zambeziensis</name>
    <dbReference type="NCBI Taxonomy" id="60191"/>
    <lineage>
        <taxon>Eukaryota</taxon>
        <taxon>Metazoa</taxon>
        <taxon>Ecdysozoa</taxon>
        <taxon>Arthropoda</taxon>
        <taxon>Chelicerata</taxon>
        <taxon>Arachnida</taxon>
        <taxon>Acari</taxon>
        <taxon>Parasitiformes</taxon>
        <taxon>Ixodida</taxon>
        <taxon>Ixodoidea</taxon>
        <taxon>Ixodidae</taxon>
        <taxon>Rhipicephalinae</taxon>
        <taxon>Rhipicephalus</taxon>
        <taxon>Rhipicephalus</taxon>
    </lineage>
</organism>
<evidence type="ECO:0000256" key="2">
    <source>
        <dbReference type="ARBA" id="ARBA00004240"/>
    </source>
</evidence>
<name>A0A224Z1E7_9ACAR</name>
<keyword evidence="4 8" id="KW-0813">Transport</keyword>
<dbReference type="GO" id="GO:0005794">
    <property type="term" value="C:Golgi apparatus"/>
    <property type="evidence" value="ECO:0007669"/>
    <property type="project" value="UniProtKB-SubCell"/>
</dbReference>